<organism evidence="1 2">
    <name type="scientific">Caerostris extrusa</name>
    <name type="common">Bark spider</name>
    <name type="synonym">Caerostris bankana</name>
    <dbReference type="NCBI Taxonomy" id="172846"/>
    <lineage>
        <taxon>Eukaryota</taxon>
        <taxon>Metazoa</taxon>
        <taxon>Ecdysozoa</taxon>
        <taxon>Arthropoda</taxon>
        <taxon>Chelicerata</taxon>
        <taxon>Arachnida</taxon>
        <taxon>Araneae</taxon>
        <taxon>Araneomorphae</taxon>
        <taxon>Entelegynae</taxon>
        <taxon>Araneoidea</taxon>
        <taxon>Araneidae</taxon>
        <taxon>Caerostris</taxon>
    </lineage>
</organism>
<dbReference type="AlphaFoldDB" id="A0AAV4MHB9"/>
<dbReference type="Proteomes" id="UP001054945">
    <property type="component" value="Unassembled WGS sequence"/>
</dbReference>
<accession>A0AAV4MHB9</accession>
<gene>
    <name evidence="1" type="ORF">CEXT_22631</name>
</gene>
<name>A0AAV4MHB9_CAEEX</name>
<sequence>MGWWWSILHRKQMRVGQWLGSAERYLEGWLVPKVEIKNGLTTDNRTLAAHKRLRNPTNRNLWAKNLCPVLAGCRDTDARI</sequence>
<comment type="caution">
    <text evidence="1">The sequence shown here is derived from an EMBL/GenBank/DDBJ whole genome shotgun (WGS) entry which is preliminary data.</text>
</comment>
<evidence type="ECO:0000313" key="2">
    <source>
        <dbReference type="Proteomes" id="UP001054945"/>
    </source>
</evidence>
<reference evidence="1 2" key="1">
    <citation type="submission" date="2021-06" db="EMBL/GenBank/DDBJ databases">
        <title>Caerostris extrusa draft genome.</title>
        <authorList>
            <person name="Kono N."/>
            <person name="Arakawa K."/>
        </authorList>
    </citation>
    <scope>NUCLEOTIDE SEQUENCE [LARGE SCALE GENOMIC DNA]</scope>
</reference>
<evidence type="ECO:0000313" key="1">
    <source>
        <dbReference type="EMBL" id="GIX71597.1"/>
    </source>
</evidence>
<dbReference type="EMBL" id="BPLR01019769">
    <property type="protein sequence ID" value="GIX71597.1"/>
    <property type="molecule type" value="Genomic_DNA"/>
</dbReference>
<keyword evidence="2" id="KW-1185">Reference proteome</keyword>
<protein>
    <submittedName>
        <fullName evidence="1">Uncharacterized protein</fullName>
    </submittedName>
</protein>
<proteinExistence type="predicted"/>